<dbReference type="InterPro" id="IPR019422">
    <property type="entry name" value="7TM_GPCR_serpentine_rcpt_Srh"/>
</dbReference>
<organism evidence="2 3">
    <name type="scientific">Steinernema hermaphroditum</name>
    <dbReference type="NCBI Taxonomy" id="289476"/>
    <lineage>
        <taxon>Eukaryota</taxon>
        <taxon>Metazoa</taxon>
        <taxon>Ecdysozoa</taxon>
        <taxon>Nematoda</taxon>
        <taxon>Chromadorea</taxon>
        <taxon>Rhabditida</taxon>
        <taxon>Tylenchina</taxon>
        <taxon>Panagrolaimomorpha</taxon>
        <taxon>Strongyloidoidea</taxon>
        <taxon>Steinernematidae</taxon>
        <taxon>Steinernema</taxon>
    </lineage>
</organism>
<dbReference type="Pfam" id="PF10318">
    <property type="entry name" value="7TM_GPCR_Srh"/>
    <property type="match status" value="1"/>
</dbReference>
<keyword evidence="1" id="KW-0472">Membrane</keyword>
<dbReference type="PANTHER" id="PTHR22943:SF248">
    <property type="entry name" value="SEVEN TM RECEPTOR"/>
    <property type="match status" value="1"/>
</dbReference>
<evidence type="ECO:0000256" key="1">
    <source>
        <dbReference type="SAM" id="Phobius"/>
    </source>
</evidence>
<keyword evidence="1" id="KW-1133">Transmembrane helix</keyword>
<sequence length="182" mass="19963">MTVPTVLPPAVLALSFVPGDTLKDHVLQSHPQYLPFFEKTPLFGFDSYRFLIYCGTVFGITVAWAATAVWCCISIVKYLKARRDVMTKFTYRLHVKLLQALLAQTVVPMALIVISFSLVLVSSVLRLDMVNDLTAMGAAILSAHTSLNSLAVIYFIPAYRKAVIAMFRKLLGSSSGVPSSTS</sequence>
<evidence type="ECO:0000313" key="2">
    <source>
        <dbReference type="EMBL" id="KAK0401149.1"/>
    </source>
</evidence>
<dbReference type="PANTHER" id="PTHR22943">
    <property type="entry name" value="7-TRANSMEMBRANE DOMAIN RECEPTOR C.ELEGANS"/>
    <property type="match status" value="1"/>
</dbReference>
<name>A0AA39LL78_9BILA</name>
<proteinExistence type="predicted"/>
<protein>
    <submittedName>
        <fullName evidence="2">Uncharacterized protein</fullName>
    </submittedName>
</protein>
<dbReference type="Proteomes" id="UP001175271">
    <property type="component" value="Unassembled WGS sequence"/>
</dbReference>
<reference evidence="2" key="1">
    <citation type="submission" date="2023-06" db="EMBL/GenBank/DDBJ databases">
        <title>Genomic analysis of the entomopathogenic nematode Steinernema hermaphroditum.</title>
        <authorList>
            <person name="Schwarz E.M."/>
            <person name="Heppert J.K."/>
            <person name="Baniya A."/>
            <person name="Schwartz H.T."/>
            <person name="Tan C.-H."/>
            <person name="Antoshechkin I."/>
            <person name="Sternberg P.W."/>
            <person name="Goodrich-Blair H."/>
            <person name="Dillman A.R."/>
        </authorList>
    </citation>
    <scope>NUCLEOTIDE SEQUENCE</scope>
    <source>
        <strain evidence="2">PS9179</strain>
        <tissue evidence="2">Whole animal</tissue>
    </source>
</reference>
<accession>A0AA39LL78</accession>
<feature type="transmembrane region" description="Helical" evidence="1">
    <location>
        <begin position="50"/>
        <end position="76"/>
    </location>
</feature>
<dbReference type="EMBL" id="JAUCMV010000004">
    <property type="protein sequence ID" value="KAK0401149.1"/>
    <property type="molecule type" value="Genomic_DNA"/>
</dbReference>
<dbReference type="SUPFAM" id="SSF81321">
    <property type="entry name" value="Family A G protein-coupled receptor-like"/>
    <property type="match status" value="1"/>
</dbReference>
<feature type="transmembrane region" description="Helical" evidence="1">
    <location>
        <begin position="97"/>
        <end position="121"/>
    </location>
</feature>
<evidence type="ECO:0000313" key="3">
    <source>
        <dbReference type="Proteomes" id="UP001175271"/>
    </source>
</evidence>
<comment type="caution">
    <text evidence="2">The sequence shown here is derived from an EMBL/GenBank/DDBJ whole genome shotgun (WGS) entry which is preliminary data.</text>
</comment>
<keyword evidence="1" id="KW-0812">Transmembrane</keyword>
<keyword evidence="3" id="KW-1185">Reference proteome</keyword>
<feature type="transmembrane region" description="Helical" evidence="1">
    <location>
        <begin position="133"/>
        <end position="159"/>
    </location>
</feature>
<gene>
    <name evidence="2" type="ORF">QR680_015616</name>
</gene>
<dbReference type="AlphaFoldDB" id="A0AA39LL78"/>